<reference evidence="1" key="1">
    <citation type="submission" date="2021-02" db="EMBL/GenBank/DDBJ databases">
        <authorList>
            <person name="Nowell W R."/>
        </authorList>
    </citation>
    <scope>NUCLEOTIDE SEQUENCE</scope>
</reference>
<organism evidence="1 2">
    <name type="scientific">Rotaria magnacalcarata</name>
    <dbReference type="NCBI Taxonomy" id="392030"/>
    <lineage>
        <taxon>Eukaryota</taxon>
        <taxon>Metazoa</taxon>
        <taxon>Spiralia</taxon>
        <taxon>Gnathifera</taxon>
        <taxon>Rotifera</taxon>
        <taxon>Eurotatoria</taxon>
        <taxon>Bdelloidea</taxon>
        <taxon>Philodinida</taxon>
        <taxon>Philodinidae</taxon>
        <taxon>Rotaria</taxon>
    </lineage>
</organism>
<name>A0A8S2V018_9BILA</name>
<feature type="non-terminal residue" evidence="1">
    <location>
        <position position="1"/>
    </location>
</feature>
<sequence>MDAIKELSSISEDNFIQLLRNILDEYFHRHSSFKKAINADSQIRLQLEQLLRSTNPSSDK</sequence>
<proteinExistence type="predicted"/>
<comment type="caution">
    <text evidence="1">The sequence shown here is derived from an EMBL/GenBank/DDBJ whole genome shotgun (WGS) entry which is preliminary data.</text>
</comment>
<gene>
    <name evidence="1" type="ORF">GIL414_LOCUS28718</name>
</gene>
<dbReference type="EMBL" id="CAJOBJ010049745">
    <property type="protein sequence ID" value="CAF4368105.1"/>
    <property type="molecule type" value="Genomic_DNA"/>
</dbReference>
<accession>A0A8S2V018</accession>
<protein>
    <submittedName>
        <fullName evidence="1">Uncharacterized protein</fullName>
    </submittedName>
</protein>
<evidence type="ECO:0000313" key="2">
    <source>
        <dbReference type="Proteomes" id="UP000681720"/>
    </source>
</evidence>
<evidence type="ECO:0000313" key="1">
    <source>
        <dbReference type="EMBL" id="CAF4368105.1"/>
    </source>
</evidence>
<dbReference type="AlphaFoldDB" id="A0A8S2V018"/>
<dbReference type="Proteomes" id="UP000681720">
    <property type="component" value="Unassembled WGS sequence"/>
</dbReference>